<sequence length="278" mass="30375">MGHGMTHGGAGRQDGQVPAGLDTSVPHSARMYDWWIGGKDNFAADREMGARFAQAIPKIPQMAQENRAFMHRVVRHLTHAGVRQFLDIGTGIPTRPNVHEIAQDIAADCRVVYVDNDPLVLVHARALMVSDPAGRTVYLDADFTRPAEILAHPALRQVLDLTQPVALLMIAVLMLARDSDDPWTAVRTLLDALPSGSYLAITHPGQDFDPTAMDAIVQAANGAGMTLVPRDHADVRRFFADWELVDPGLVPVMAWQPDGDPPADPNAAYYWAGLARKR</sequence>
<dbReference type="InterPro" id="IPR029063">
    <property type="entry name" value="SAM-dependent_MTases_sf"/>
</dbReference>
<keyword evidence="2" id="KW-0489">Methyltransferase</keyword>
<gene>
    <name evidence="2" type="ORF">SAMN04489716_9117</name>
</gene>
<protein>
    <submittedName>
        <fullName evidence="2">S-adenosyl methyltransferase</fullName>
    </submittedName>
</protein>
<accession>A0A1H2DCL2</accession>
<feature type="region of interest" description="Disordered" evidence="1">
    <location>
        <begin position="1"/>
        <end position="22"/>
    </location>
</feature>
<dbReference type="Gene3D" id="3.40.50.150">
    <property type="entry name" value="Vaccinia Virus protein VP39"/>
    <property type="match status" value="1"/>
</dbReference>
<feature type="compositionally biased region" description="Gly residues" evidence="1">
    <location>
        <begin position="1"/>
        <end position="12"/>
    </location>
</feature>
<dbReference type="EMBL" id="LT629758">
    <property type="protein sequence ID" value="SDT80232.1"/>
    <property type="molecule type" value="Genomic_DNA"/>
</dbReference>
<dbReference type="SUPFAM" id="SSF53335">
    <property type="entry name" value="S-adenosyl-L-methionine-dependent methyltransferases"/>
    <property type="match status" value="1"/>
</dbReference>
<dbReference type="AlphaFoldDB" id="A0A1H2DCL2"/>
<dbReference type="GO" id="GO:0008168">
    <property type="term" value="F:methyltransferase activity"/>
    <property type="evidence" value="ECO:0007669"/>
    <property type="project" value="UniProtKB-KW"/>
</dbReference>
<evidence type="ECO:0000256" key="1">
    <source>
        <dbReference type="SAM" id="MobiDB-lite"/>
    </source>
</evidence>
<dbReference type="Proteomes" id="UP000198688">
    <property type="component" value="Chromosome I"/>
</dbReference>
<proteinExistence type="predicted"/>
<dbReference type="PIRSF" id="PIRSF017393">
    <property type="entry name" value="MTase_SAV2177"/>
    <property type="match status" value="1"/>
</dbReference>
<dbReference type="InterPro" id="IPR006764">
    <property type="entry name" value="SAM_dep_MeTrfase_SAV2177_type"/>
</dbReference>
<keyword evidence="3" id="KW-1185">Reference proteome</keyword>
<dbReference type="Pfam" id="PF04672">
    <property type="entry name" value="Methyltransf_19"/>
    <property type="match status" value="1"/>
</dbReference>
<reference evidence="2 3" key="1">
    <citation type="submission" date="2016-10" db="EMBL/GenBank/DDBJ databases">
        <authorList>
            <person name="de Groot N.N."/>
        </authorList>
    </citation>
    <scope>NUCLEOTIDE SEQUENCE [LARGE SCALE GENOMIC DNA]</scope>
    <source>
        <strain evidence="2 3">DSM 43941</strain>
    </source>
</reference>
<dbReference type="GO" id="GO:0032259">
    <property type="term" value="P:methylation"/>
    <property type="evidence" value="ECO:0007669"/>
    <property type="project" value="UniProtKB-KW"/>
</dbReference>
<evidence type="ECO:0000313" key="2">
    <source>
        <dbReference type="EMBL" id="SDT80232.1"/>
    </source>
</evidence>
<evidence type="ECO:0000313" key="3">
    <source>
        <dbReference type="Proteomes" id="UP000198688"/>
    </source>
</evidence>
<organism evidence="2 3">
    <name type="scientific">Actinoplanes derwentensis</name>
    <dbReference type="NCBI Taxonomy" id="113562"/>
    <lineage>
        <taxon>Bacteria</taxon>
        <taxon>Bacillati</taxon>
        <taxon>Actinomycetota</taxon>
        <taxon>Actinomycetes</taxon>
        <taxon>Micromonosporales</taxon>
        <taxon>Micromonosporaceae</taxon>
        <taxon>Actinoplanes</taxon>
    </lineage>
</organism>
<keyword evidence="2" id="KW-0808">Transferase</keyword>
<dbReference type="STRING" id="113562.SAMN04489716_9117"/>
<name>A0A1H2DCL2_9ACTN</name>